<dbReference type="AlphaFoldDB" id="A0A426ZDP6"/>
<dbReference type="EMBL" id="AMZH03007116">
    <property type="protein sequence ID" value="RRT62117.1"/>
    <property type="molecule type" value="Genomic_DNA"/>
</dbReference>
<feature type="region of interest" description="Disordered" evidence="1">
    <location>
        <begin position="115"/>
        <end position="142"/>
    </location>
</feature>
<evidence type="ECO:0000313" key="2">
    <source>
        <dbReference type="EMBL" id="RRT62117.1"/>
    </source>
</evidence>
<dbReference type="Proteomes" id="UP000287651">
    <property type="component" value="Unassembled WGS sequence"/>
</dbReference>
<comment type="caution">
    <text evidence="2">The sequence shown here is derived from an EMBL/GenBank/DDBJ whole genome shotgun (WGS) entry which is preliminary data.</text>
</comment>
<reference evidence="2 3" key="1">
    <citation type="journal article" date="2014" name="Agronomy (Basel)">
        <title>A Draft Genome Sequence for Ensete ventricosum, the Drought-Tolerant Tree Against Hunger.</title>
        <authorList>
            <person name="Harrison J."/>
            <person name="Moore K.A."/>
            <person name="Paszkiewicz K."/>
            <person name="Jones T."/>
            <person name="Grant M."/>
            <person name="Ambacheew D."/>
            <person name="Muzemil S."/>
            <person name="Studholme D.J."/>
        </authorList>
    </citation>
    <scope>NUCLEOTIDE SEQUENCE [LARGE SCALE GENOMIC DNA]</scope>
</reference>
<accession>A0A426ZDP6</accession>
<protein>
    <submittedName>
        <fullName evidence="2">Uncharacterized protein</fullName>
    </submittedName>
</protein>
<name>A0A426ZDP6_ENSVE</name>
<proteinExistence type="predicted"/>
<evidence type="ECO:0000313" key="3">
    <source>
        <dbReference type="Proteomes" id="UP000287651"/>
    </source>
</evidence>
<evidence type="ECO:0000256" key="1">
    <source>
        <dbReference type="SAM" id="MobiDB-lite"/>
    </source>
</evidence>
<organism evidence="2 3">
    <name type="scientific">Ensete ventricosum</name>
    <name type="common">Abyssinian banana</name>
    <name type="synonym">Musa ensete</name>
    <dbReference type="NCBI Taxonomy" id="4639"/>
    <lineage>
        <taxon>Eukaryota</taxon>
        <taxon>Viridiplantae</taxon>
        <taxon>Streptophyta</taxon>
        <taxon>Embryophyta</taxon>
        <taxon>Tracheophyta</taxon>
        <taxon>Spermatophyta</taxon>
        <taxon>Magnoliopsida</taxon>
        <taxon>Liliopsida</taxon>
        <taxon>Zingiberales</taxon>
        <taxon>Musaceae</taxon>
        <taxon>Ensete</taxon>
    </lineage>
</organism>
<gene>
    <name evidence="2" type="ORF">B296_00041645</name>
</gene>
<sequence>MSVHLTMFGIPYRIARYVPVLYWTGMLGAARYLSVPFVSMLDITQYVPYRQLIDMSVQYKIANIAPRYISYRQLVDILVWIGFPYRHTEFISATVSGIEQYAECIARAILRPQAKDRAGKPGKSSARRNRFLPQSIVDGRNRPHTNQLANWCIPPGTAHTTR</sequence>